<dbReference type="AlphaFoldDB" id="A0AAP0E257"/>
<sequence length="106" mass="12923">MFLGKYFLVDCGFPNRRQFLAPFRGVRYHLFDFTGQGRHPENANELFNLRHSYLRNVVERLFGIFKSRFTILKQLLHFHLKFKQSWCWLVRDYITIFARSVVLMNF</sequence>
<evidence type="ECO:0000256" key="1">
    <source>
        <dbReference type="ARBA" id="ARBA00001968"/>
    </source>
</evidence>
<evidence type="ECO:0000259" key="3">
    <source>
        <dbReference type="Pfam" id="PF13359"/>
    </source>
</evidence>
<keyword evidence="2" id="KW-0479">Metal-binding</keyword>
<dbReference type="GO" id="GO:0046872">
    <property type="term" value="F:metal ion binding"/>
    <property type="evidence" value="ECO:0007669"/>
    <property type="project" value="UniProtKB-KW"/>
</dbReference>
<comment type="caution">
    <text evidence="4">The sequence shown here is derived from an EMBL/GenBank/DDBJ whole genome shotgun (WGS) entry which is preliminary data.</text>
</comment>
<protein>
    <recommendedName>
        <fullName evidence="3">DDE Tnp4 domain-containing protein</fullName>
    </recommendedName>
</protein>
<dbReference type="EMBL" id="JBBNAG010000013">
    <property type="protein sequence ID" value="KAK9083583.1"/>
    <property type="molecule type" value="Genomic_DNA"/>
</dbReference>
<dbReference type="InterPro" id="IPR027806">
    <property type="entry name" value="HARBI1_dom"/>
</dbReference>
<evidence type="ECO:0000313" key="4">
    <source>
        <dbReference type="EMBL" id="KAK9083583.1"/>
    </source>
</evidence>
<accession>A0AAP0E257</accession>
<proteinExistence type="predicted"/>
<comment type="cofactor">
    <cofactor evidence="1">
        <name>a divalent metal cation</name>
        <dbReference type="ChEBI" id="CHEBI:60240"/>
    </cofactor>
</comment>
<keyword evidence="5" id="KW-1185">Reference proteome</keyword>
<evidence type="ECO:0000313" key="5">
    <source>
        <dbReference type="Proteomes" id="UP001419268"/>
    </source>
</evidence>
<organism evidence="4 5">
    <name type="scientific">Stephania cephalantha</name>
    <dbReference type="NCBI Taxonomy" id="152367"/>
    <lineage>
        <taxon>Eukaryota</taxon>
        <taxon>Viridiplantae</taxon>
        <taxon>Streptophyta</taxon>
        <taxon>Embryophyta</taxon>
        <taxon>Tracheophyta</taxon>
        <taxon>Spermatophyta</taxon>
        <taxon>Magnoliopsida</taxon>
        <taxon>Ranunculales</taxon>
        <taxon>Menispermaceae</taxon>
        <taxon>Menispermoideae</taxon>
        <taxon>Cissampelideae</taxon>
        <taxon>Stephania</taxon>
    </lineage>
</organism>
<evidence type="ECO:0000256" key="2">
    <source>
        <dbReference type="ARBA" id="ARBA00022723"/>
    </source>
</evidence>
<gene>
    <name evidence="4" type="ORF">Scep_030054</name>
</gene>
<feature type="domain" description="DDE Tnp4" evidence="3">
    <location>
        <begin position="3"/>
        <end position="97"/>
    </location>
</feature>
<dbReference type="Pfam" id="PF13359">
    <property type="entry name" value="DDE_Tnp_4"/>
    <property type="match status" value="1"/>
</dbReference>
<reference evidence="4 5" key="1">
    <citation type="submission" date="2024-01" db="EMBL/GenBank/DDBJ databases">
        <title>Genome assemblies of Stephania.</title>
        <authorList>
            <person name="Yang L."/>
        </authorList>
    </citation>
    <scope>NUCLEOTIDE SEQUENCE [LARGE SCALE GENOMIC DNA]</scope>
    <source>
        <strain evidence="4">JXDWG</strain>
        <tissue evidence="4">Leaf</tissue>
    </source>
</reference>
<dbReference type="Proteomes" id="UP001419268">
    <property type="component" value="Unassembled WGS sequence"/>
</dbReference>
<name>A0AAP0E257_9MAGN</name>